<keyword evidence="2" id="KW-1185">Reference proteome</keyword>
<dbReference type="Proteomes" id="UP000026960">
    <property type="component" value="Chromosome 6"/>
</dbReference>
<evidence type="ECO:0000313" key="1">
    <source>
        <dbReference type="EnsemblPlants" id="OBART06G22160.1"/>
    </source>
</evidence>
<organism evidence="1">
    <name type="scientific">Oryza barthii</name>
    <dbReference type="NCBI Taxonomy" id="65489"/>
    <lineage>
        <taxon>Eukaryota</taxon>
        <taxon>Viridiplantae</taxon>
        <taxon>Streptophyta</taxon>
        <taxon>Embryophyta</taxon>
        <taxon>Tracheophyta</taxon>
        <taxon>Spermatophyta</taxon>
        <taxon>Magnoliopsida</taxon>
        <taxon>Liliopsida</taxon>
        <taxon>Poales</taxon>
        <taxon>Poaceae</taxon>
        <taxon>BOP clade</taxon>
        <taxon>Oryzoideae</taxon>
        <taxon>Oryzeae</taxon>
        <taxon>Oryzinae</taxon>
        <taxon>Oryza</taxon>
    </lineage>
</organism>
<proteinExistence type="predicted"/>
<reference evidence="1" key="1">
    <citation type="journal article" date="2009" name="Rice">
        <title>De Novo Next Generation Sequencing of Plant Genomes.</title>
        <authorList>
            <person name="Rounsley S."/>
            <person name="Marri P.R."/>
            <person name="Yu Y."/>
            <person name="He R."/>
            <person name="Sisneros N."/>
            <person name="Goicoechea J.L."/>
            <person name="Lee S.J."/>
            <person name="Angelova A."/>
            <person name="Kudrna D."/>
            <person name="Luo M."/>
            <person name="Affourtit J."/>
            <person name="Desany B."/>
            <person name="Knight J."/>
            <person name="Niazi F."/>
            <person name="Egholm M."/>
            <person name="Wing R.A."/>
        </authorList>
    </citation>
    <scope>NUCLEOTIDE SEQUENCE [LARGE SCALE GENOMIC DNA]</scope>
    <source>
        <strain evidence="1">cv. IRGC 105608</strain>
    </source>
</reference>
<protein>
    <submittedName>
        <fullName evidence="1">Uncharacterized protein</fullName>
    </submittedName>
</protein>
<evidence type="ECO:0000313" key="2">
    <source>
        <dbReference type="Proteomes" id="UP000026960"/>
    </source>
</evidence>
<dbReference type="AlphaFoldDB" id="A0A0D3GJ14"/>
<name>A0A0D3GJ14_9ORYZ</name>
<dbReference type="HOGENOM" id="CLU_188669_0_0_1"/>
<dbReference type="PROSITE" id="PS51257">
    <property type="entry name" value="PROKAR_LIPOPROTEIN"/>
    <property type="match status" value="1"/>
</dbReference>
<reference evidence="1" key="2">
    <citation type="submission" date="2015-03" db="UniProtKB">
        <authorList>
            <consortium name="EnsemblPlants"/>
        </authorList>
    </citation>
    <scope>IDENTIFICATION</scope>
</reference>
<dbReference type="eggNOG" id="ENOG502R3UW">
    <property type="taxonomic scope" value="Eukaryota"/>
</dbReference>
<dbReference type="EnsemblPlants" id="OBART06G22160.1">
    <property type="protein sequence ID" value="OBART06G22160.1"/>
    <property type="gene ID" value="OBART06G22160"/>
</dbReference>
<sequence length="92" mass="9657">MAEQLRQRVIVFTLVVVACLVLATTTKMADARMLKRMERDGDAVVESPAVDLEAMDGNTEGAGDGGLQWLKSVSLDMLGGIKDSGPSPGAGH</sequence>
<accession>A0A0D3GJ14</accession>
<dbReference type="Gramene" id="OBART06G22160.1">
    <property type="protein sequence ID" value="OBART06G22160.1"/>
    <property type="gene ID" value="OBART06G22160"/>
</dbReference>
<dbReference type="PaxDb" id="65489-OBART06G22160.1"/>